<comment type="similarity">
    <text evidence="2">Belongs to the bacterial solute-binding protein 1 family.</text>
</comment>
<keyword evidence="3" id="KW-0732">Signal</keyword>
<reference evidence="4 5" key="1">
    <citation type="submission" date="2015-12" db="EMBL/GenBank/DDBJ databases">
        <title>Genome sequence of the marine Rhodobacteraceae strain O3.65, Candidatus Tritonibacter horizontis.</title>
        <authorList>
            <person name="Poehlein A."/>
            <person name="Giebel H.A."/>
            <person name="Voget S."/>
            <person name="Brinkhoff T."/>
        </authorList>
    </citation>
    <scope>NUCLEOTIDE SEQUENCE [LARGE SCALE GENOMIC DNA]</scope>
    <source>
        <strain evidence="4 5">O3.65</strain>
    </source>
</reference>
<dbReference type="CDD" id="cd14748">
    <property type="entry name" value="PBP2_UgpB"/>
    <property type="match status" value="1"/>
</dbReference>
<dbReference type="RefSeq" id="WP_068245886.1">
    <property type="nucleotide sequence ID" value="NZ_LPUY01000082.1"/>
</dbReference>
<evidence type="ECO:0000313" key="4">
    <source>
        <dbReference type="EMBL" id="KUP91915.1"/>
    </source>
</evidence>
<keyword evidence="5" id="KW-1185">Reference proteome</keyword>
<comment type="subcellular location">
    <subcellularLocation>
        <location evidence="1">Periplasm</location>
    </subcellularLocation>
</comment>
<dbReference type="PANTHER" id="PTHR43649">
    <property type="entry name" value="ARABINOSE-BINDING PROTEIN-RELATED"/>
    <property type="match status" value="1"/>
</dbReference>
<dbReference type="AlphaFoldDB" id="A0A132BU49"/>
<protein>
    <submittedName>
        <fullName evidence="4">sn-glycerol-3-phosphate-binding periplasmic protein UgpB</fullName>
    </submittedName>
</protein>
<dbReference type="EMBL" id="LPUY01000082">
    <property type="protein sequence ID" value="KUP91915.1"/>
    <property type="molecule type" value="Genomic_DNA"/>
</dbReference>
<feature type="chain" id="PRO_5007288584" evidence="3">
    <location>
        <begin position="23"/>
        <end position="425"/>
    </location>
</feature>
<dbReference type="PANTHER" id="PTHR43649:SF12">
    <property type="entry name" value="DIACETYLCHITOBIOSE BINDING PROTEIN DASA"/>
    <property type="match status" value="1"/>
</dbReference>
<evidence type="ECO:0000256" key="2">
    <source>
        <dbReference type="ARBA" id="ARBA00008520"/>
    </source>
</evidence>
<comment type="caution">
    <text evidence="4">The sequence shown here is derived from an EMBL/GenBank/DDBJ whole genome shotgun (WGS) entry which is preliminary data.</text>
</comment>
<gene>
    <name evidence="4" type="primary">ugpB_2</name>
    <name evidence="4" type="ORF">TRIHO_32190</name>
</gene>
<name>A0A132BU49_9RHOB</name>
<dbReference type="InterPro" id="IPR050490">
    <property type="entry name" value="Bact_solute-bd_prot1"/>
</dbReference>
<dbReference type="Gene3D" id="3.40.190.10">
    <property type="entry name" value="Periplasmic binding protein-like II"/>
    <property type="match status" value="2"/>
</dbReference>
<dbReference type="PATRIC" id="fig|1768241.3.peg.3363"/>
<dbReference type="OrthoDB" id="2509690at2"/>
<dbReference type="Pfam" id="PF13416">
    <property type="entry name" value="SBP_bac_8"/>
    <property type="match status" value="1"/>
</dbReference>
<proteinExistence type="inferred from homology"/>
<evidence type="ECO:0000256" key="1">
    <source>
        <dbReference type="ARBA" id="ARBA00004418"/>
    </source>
</evidence>
<organism evidence="4 5">
    <name type="scientific">Tritonibacter horizontis</name>
    <dbReference type="NCBI Taxonomy" id="1768241"/>
    <lineage>
        <taxon>Bacteria</taxon>
        <taxon>Pseudomonadati</taxon>
        <taxon>Pseudomonadota</taxon>
        <taxon>Alphaproteobacteria</taxon>
        <taxon>Rhodobacterales</taxon>
        <taxon>Paracoccaceae</taxon>
        <taxon>Tritonibacter</taxon>
    </lineage>
</organism>
<dbReference type="GO" id="GO:0042597">
    <property type="term" value="C:periplasmic space"/>
    <property type="evidence" value="ECO:0007669"/>
    <property type="project" value="UniProtKB-SubCell"/>
</dbReference>
<dbReference type="SUPFAM" id="SSF53850">
    <property type="entry name" value="Periplasmic binding protein-like II"/>
    <property type="match status" value="1"/>
</dbReference>
<evidence type="ECO:0000313" key="5">
    <source>
        <dbReference type="Proteomes" id="UP000068382"/>
    </source>
</evidence>
<sequence length="425" mass="46195">MLMTKFKAAAAALAFAAAPAAADVDLQFYFPVAVGGAAADTIEELTAQYIAENEGVNIEAIYAGSYQDTVAKALTAARGGNAPQLSVILSVDMFTLLDEDLLLPFDDFATSEDDKAWLNSFYPAFMENSKTDGKTYGIPFQRSTPVLYWNKEAFAAAGLDPNTPPTTWDETIEMGKKLTLRDDAGNVSQWGVRIPSSGFPYWLFQGLTTQNNAILANADGNEVNFDDPKVVEALQYLVDLSKEHEVMAPGIIEWGATPKAFFEGQTAMMWTSTGNLTNVRDNAPFDFGVAMLPGHERRGAPTGGGNFYLFKGASDEQAKAAFDFVKWISEPEQSAKWTIATGYVAPRPATWDTETMKSYAADFPAVLVARDQLEHAVAELSTYENQRVTRVFNDALAAAITGQKTAEAALKDAQAQADEILQAYR</sequence>
<feature type="signal peptide" evidence="3">
    <location>
        <begin position="1"/>
        <end position="22"/>
    </location>
</feature>
<evidence type="ECO:0000256" key="3">
    <source>
        <dbReference type="SAM" id="SignalP"/>
    </source>
</evidence>
<dbReference type="InterPro" id="IPR006059">
    <property type="entry name" value="SBP"/>
</dbReference>
<dbReference type="Proteomes" id="UP000068382">
    <property type="component" value="Unassembled WGS sequence"/>
</dbReference>
<accession>A0A132BU49</accession>